<proteinExistence type="predicted"/>
<reference evidence="1" key="2">
    <citation type="journal article" date="2015" name="Fish Shellfish Immunol.">
        <title>Early steps in the European eel (Anguilla anguilla)-Vibrio vulnificus interaction in the gills: Role of the RtxA13 toxin.</title>
        <authorList>
            <person name="Callol A."/>
            <person name="Pajuelo D."/>
            <person name="Ebbesson L."/>
            <person name="Teles M."/>
            <person name="MacKenzie S."/>
            <person name="Amaro C."/>
        </authorList>
    </citation>
    <scope>NUCLEOTIDE SEQUENCE</scope>
</reference>
<sequence length="44" mass="5050">MGSSLVLWVVSVPTESFGRKYCLFIYWYSHVISVTYPTGFQTKA</sequence>
<evidence type="ECO:0000313" key="1">
    <source>
        <dbReference type="EMBL" id="JAH08261.1"/>
    </source>
</evidence>
<dbReference type="AlphaFoldDB" id="A0A0E9PUI0"/>
<name>A0A0E9PUI0_ANGAN</name>
<accession>A0A0E9PUI0</accession>
<dbReference type="EMBL" id="GBXM01100316">
    <property type="protein sequence ID" value="JAH08261.1"/>
    <property type="molecule type" value="Transcribed_RNA"/>
</dbReference>
<protein>
    <submittedName>
        <fullName evidence="1">Uncharacterized protein</fullName>
    </submittedName>
</protein>
<organism evidence="1">
    <name type="scientific">Anguilla anguilla</name>
    <name type="common">European freshwater eel</name>
    <name type="synonym">Muraena anguilla</name>
    <dbReference type="NCBI Taxonomy" id="7936"/>
    <lineage>
        <taxon>Eukaryota</taxon>
        <taxon>Metazoa</taxon>
        <taxon>Chordata</taxon>
        <taxon>Craniata</taxon>
        <taxon>Vertebrata</taxon>
        <taxon>Euteleostomi</taxon>
        <taxon>Actinopterygii</taxon>
        <taxon>Neopterygii</taxon>
        <taxon>Teleostei</taxon>
        <taxon>Anguilliformes</taxon>
        <taxon>Anguillidae</taxon>
        <taxon>Anguilla</taxon>
    </lineage>
</organism>
<reference evidence="1" key="1">
    <citation type="submission" date="2014-11" db="EMBL/GenBank/DDBJ databases">
        <authorList>
            <person name="Amaro Gonzalez C."/>
        </authorList>
    </citation>
    <scope>NUCLEOTIDE SEQUENCE</scope>
</reference>